<evidence type="ECO:0000256" key="3">
    <source>
        <dbReference type="SAM" id="MobiDB-lite"/>
    </source>
</evidence>
<organism evidence="5 6">
    <name type="scientific">Leucosporidium creatinivorum</name>
    <dbReference type="NCBI Taxonomy" id="106004"/>
    <lineage>
        <taxon>Eukaryota</taxon>
        <taxon>Fungi</taxon>
        <taxon>Dikarya</taxon>
        <taxon>Basidiomycota</taxon>
        <taxon>Pucciniomycotina</taxon>
        <taxon>Microbotryomycetes</taxon>
        <taxon>Leucosporidiales</taxon>
        <taxon>Leucosporidium</taxon>
    </lineage>
</organism>
<dbReference type="GO" id="GO:0006629">
    <property type="term" value="P:lipid metabolic process"/>
    <property type="evidence" value="ECO:0007669"/>
    <property type="project" value="InterPro"/>
</dbReference>
<protein>
    <recommendedName>
        <fullName evidence="2">Altered inheritance of mitochondria protein 6</fullName>
    </recommendedName>
</protein>
<keyword evidence="6" id="KW-1185">Reference proteome</keyword>
<sequence>MRSLTVSICLVLAASRLHARPPAEPQSVLSPTRSQLADSEQAERVEPSPTARGEQAMTKHYNPFAHHGQAAELRMPGGLARDIPSKRIHSHNDYWRDVPLYTALSHGVTSVEADVWLNPKDGRLYVGHSVSSLTRARTFDKLYVSQLIDLLSKANPVDVESFFFNETDFWTPENEREKRMSWMPYWDGSSEPIQLLIDLKTRGDDTYRAILQELTPLRDKGWLTTRRGDELSLGAITIILTGNGANLDVRSYVSQLDEIDMFIDAPLLDLDAAWITLSGKNQTWDPRWAPLASAAYSSATSWKGIFPISSYEHGSLEKLIRGAQARGFQTRLWSPPRWPVFARETVWRDLIELGTDWLDADDLASLVAF</sequence>
<keyword evidence="4" id="KW-0732">Signal</keyword>
<reference evidence="5 6" key="1">
    <citation type="submission" date="2016-07" db="EMBL/GenBank/DDBJ databases">
        <title>Pervasive Adenine N6-methylation of Active Genes in Fungi.</title>
        <authorList>
            <consortium name="DOE Joint Genome Institute"/>
            <person name="Mondo S.J."/>
            <person name="Dannebaum R.O."/>
            <person name="Kuo R.C."/>
            <person name="Labutti K."/>
            <person name="Haridas S."/>
            <person name="Kuo A."/>
            <person name="Salamov A."/>
            <person name="Ahrendt S.R."/>
            <person name="Lipzen A."/>
            <person name="Sullivan W."/>
            <person name="Andreopoulos W.B."/>
            <person name="Clum A."/>
            <person name="Lindquist E."/>
            <person name="Daum C."/>
            <person name="Ramamoorthy G.K."/>
            <person name="Gryganskyi A."/>
            <person name="Culley D."/>
            <person name="Magnuson J.K."/>
            <person name="James T.Y."/>
            <person name="O'Malley M.A."/>
            <person name="Stajich J.E."/>
            <person name="Spatafora J.W."/>
            <person name="Visel A."/>
            <person name="Grigoriev I.V."/>
        </authorList>
    </citation>
    <scope>NUCLEOTIDE SEQUENCE [LARGE SCALE GENOMIC DNA]</scope>
    <source>
        <strain evidence="5 6">62-1032</strain>
    </source>
</reference>
<dbReference type="InParanoid" id="A0A1Y2G339"/>
<dbReference type="SUPFAM" id="SSF51695">
    <property type="entry name" value="PLC-like phosphodiesterases"/>
    <property type="match status" value="1"/>
</dbReference>
<dbReference type="EMBL" id="MCGR01000002">
    <property type="protein sequence ID" value="ORY91784.1"/>
    <property type="molecule type" value="Genomic_DNA"/>
</dbReference>
<dbReference type="PANTHER" id="PTHR31571">
    <property type="entry name" value="ALTERED INHERITANCE OF MITOCHONDRIA PROTEIN 6"/>
    <property type="match status" value="1"/>
</dbReference>
<evidence type="ECO:0000313" key="6">
    <source>
        <dbReference type="Proteomes" id="UP000193467"/>
    </source>
</evidence>
<dbReference type="STRING" id="106004.A0A1Y2G339"/>
<dbReference type="PANTHER" id="PTHR31571:SF1">
    <property type="entry name" value="ALTERED INHERITANCE OF MITOCHONDRIA PROTEIN 6"/>
    <property type="match status" value="1"/>
</dbReference>
<dbReference type="InterPro" id="IPR017946">
    <property type="entry name" value="PLC-like_Pdiesterase_TIM-brl"/>
</dbReference>
<dbReference type="Gene3D" id="3.20.20.190">
    <property type="entry name" value="Phosphatidylinositol (PI) phosphodiesterase"/>
    <property type="match status" value="1"/>
</dbReference>
<evidence type="ECO:0000256" key="2">
    <source>
        <dbReference type="ARBA" id="ARBA00014286"/>
    </source>
</evidence>
<evidence type="ECO:0000313" key="5">
    <source>
        <dbReference type="EMBL" id="ORY91784.1"/>
    </source>
</evidence>
<feature type="non-terminal residue" evidence="5">
    <location>
        <position position="1"/>
    </location>
</feature>
<gene>
    <name evidence="5" type="ORF">BCR35DRAFT_299121</name>
</gene>
<comment type="similarity">
    <text evidence="1">Belongs to the AIM6 family.</text>
</comment>
<feature type="region of interest" description="Disordered" evidence="3">
    <location>
        <begin position="20"/>
        <end position="53"/>
    </location>
</feature>
<dbReference type="GO" id="GO:0008081">
    <property type="term" value="F:phosphoric diester hydrolase activity"/>
    <property type="evidence" value="ECO:0007669"/>
    <property type="project" value="InterPro"/>
</dbReference>
<dbReference type="AlphaFoldDB" id="A0A1Y2G339"/>
<name>A0A1Y2G339_9BASI</name>
<proteinExistence type="inferred from homology"/>
<dbReference type="InterPro" id="IPR051236">
    <property type="entry name" value="HAT_RTT109-like"/>
</dbReference>
<dbReference type="OrthoDB" id="4153866at2759"/>
<dbReference type="Proteomes" id="UP000193467">
    <property type="component" value="Unassembled WGS sequence"/>
</dbReference>
<feature type="signal peptide" evidence="4">
    <location>
        <begin position="1"/>
        <end position="19"/>
    </location>
</feature>
<evidence type="ECO:0000256" key="1">
    <source>
        <dbReference type="ARBA" id="ARBA00008858"/>
    </source>
</evidence>
<comment type="caution">
    <text evidence="5">The sequence shown here is derived from an EMBL/GenBank/DDBJ whole genome shotgun (WGS) entry which is preliminary data.</text>
</comment>
<feature type="chain" id="PRO_5012124167" description="Altered inheritance of mitochondria protein 6" evidence="4">
    <location>
        <begin position="20"/>
        <end position="369"/>
    </location>
</feature>
<feature type="compositionally biased region" description="Polar residues" evidence="3">
    <location>
        <begin position="27"/>
        <end position="38"/>
    </location>
</feature>
<evidence type="ECO:0000256" key="4">
    <source>
        <dbReference type="SAM" id="SignalP"/>
    </source>
</evidence>
<accession>A0A1Y2G339</accession>